<accession>A0A2T3ZC83</accession>
<evidence type="ECO:0000256" key="1">
    <source>
        <dbReference type="ARBA" id="ARBA00022669"/>
    </source>
</evidence>
<feature type="chain" id="PRO_5015761557" evidence="4">
    <location>
        <begin position="20"/>
        <end position="621"/>
    </location>
</feature>
<evidence type="ECO:0000256" key="2">
    <source>
        <dbReference type="ARBA" id="ARBA00023026"/>
    </source>
</evidence>
<evidence type="ECO:0000259" key="5">
    <source>
        <dbReference type="PROSITE" id="PS51782"/>
    </source>
</evidence>
<evidence type="ECO:0000256" key="3">
    <source>
        <dbReference type="ARBA" id="ARBA00044955"/>
    </source>
</evidence>
<dbReference type="PROSITE" id="PS51782">
    <property type="entry name" value="LYSM"/>
    <property type="match status" value="2"/>
</dbReference>
<organism evidence="6 7">
    <name type="scientific">Trichoderma asperellum (strain ATCC 204424 / CBS 433.97 / NBRC 101777)</name>
    <dbReference type="NCBI Taxonomy" id="1042311"/>
    <lineage>
        <taxon>Eukaryota</taxon>
        <taxon>Fungi</taxon>
        <taxon>Dikarya</taxon>
        <taxon>Ascomycota</taxon>
        <taxon>Pezizomycotina</taxon>
        <taxon>Sordariomycetes</taxon>
        <taxon>Hypocreomycetidae</taxon>
        <taxon>Hypocreales</taxon>
        <taxon>Hypocreaceae</taxon>
        <taxon>Trichoderma</taxon>
    </lineage>
</organism>
<dbReference type="Gene3D" id="3.10.350.10">
    <property type="entry name" value="LysM domain"/>
    <property type="match status" value="3"/>
</dbReference>
<proteinExistence type="inferred from homology"/>
<dbReference type="CDD" id="cd00118">
    <property type="entry name" value="LysM"/>
    <property type="match status" value="2"/>
</dbReference>
<evidence type="ECO:0000313" key="7">
    <source>
        <dbReference type="Proteomes" id="UP000240493"/>
    </source>
</evidence>
<dbReference type="AlphaFoldDB" id="A0A2T3ZC83"/>
<dbReference type="PANTHER" id="PTHR34997">
    <property type="entry name" value="AM15"/>
    <property type="match status" value="1"/>
</dbReference>
<sequence length="621" mass="67430">MIISILFTTIFAAILTVQGQQFDGYIYPHDLLGLSHGCFEVVNRTVSSCPAWLPRYVGLEGASVEILPREQLTMLCESSCQNDLRSLRTSILKACTASSDVMVPNKFAYPATFLVDRFLYAASLSCLKDKASGKYCDLVVSDWINQPNYTSSQTCSQCELGVQQIQLASPFGFSDTLAEAFADITKSCSAANYGFATPTSYALNATTFPSPPACTGSSYTIKQDDSCVTISAANGMSTYQLITKNNLNLGCDNLPAVGQSLCLPTGSTCRTYQLDLYDTCETLMMSWNATLAQVLAWNPMINSACSNLASWRGWYLCSSSPSGTVNVGSGNAVTTPAPVPSNAQGQSNTRCGQWYYVEAGDFCSSILLKFSLTLSDFYFLNPQVDSRCSNLWANTSYCVKPVGNIETYSGYTITTAATTFTRPETATDFVPSPVRTATLQPKASGTISDCYEYENAFDATSKLKNLSAANSCCSWAQYANVTVEQLLEWNPSLSGNSAYGLPLHLYLVFCSMRCMSTDGVAYFLATVALPYDYCAPVNRTRIPASSVQPSGCSCYTNFRIQDKRNFNCSMVPDLFGITVAELTRLNPWIGSNCDTGIWSKMTSDGYEQVCVLRSGAQPTGS</sequence>
<keyword evidence="4" id="KW-0732">Signal</keyword>
<evidence type="ECO:0000313" key="6">
    <source>
        <dbReference type="EMBL" id="PTB42418.1"/>
    </source>
</evidence>
<dbReference type="InterPro" id="IPR052210">
    <property type="entry name" value="LysM1-like"/>
</dbReference>
<dbReference type="SUPFAM" id="SSF54106">
    <property type="entry name" value="LysM domain"/>
    <property type="match status" value="2"/>
</dbReference>
<gene>
    <name evidence="6" type="ORF">M441DRAFT_36388</name>
</gene>
<dbReference type="STRING" id="1042311.A0A2T3ZC83"/>
<dbReference type="EMBL" id="KZ679260">
    <property type="protein sequence ID" value="PTB42418.1"/>
    <property type="molecule type" value="Genomic_DNA"/>
</dbReference>
<dbReference type="InterPro" id="IPR018392">
    <property type="entry name" value="LysM"/>
</dbReference>
<dbReference type="Proteomes" id="UP000240493">
    <property type="component" value="Unassembled WGS sequence"/>
</dbReference>
<feature type="domain" description="LysM" evidence="5">
    <location>
        <begin position="353"/>
        <end position="399"/>
    </location>
</feature>
<dbReference type="GO" id="GO:0008061">
    <property type="term" value="F:chitin binding"/>
    <property type="evidence" value="ECO:0007669"/>
    <property type="project" value="UniProtKB-KW"/>
</dbReference>
<keyword evidence="2" id="KW-0843">Virulence</keyword>
<reference evidence="6 7" key="1">
    <citation type="submission" date="2016-07" db="EMBL/GenBank/DDBJ databases">
        <title>Multiple horizontal gene transfer events from other fungi enriched the ability of initially mycotrophic Trichoderma (Ascomycota) to feed on dead plant biomass.</title>
        <authorList>
            <consortium name="DOE Joint Genome Institute"/>
            <person name="Aerts A."/>
            <person name="Atanasova L."/>
            <person name="Chenthamara K."/>
            <person name="Zhang J."/>
            <person name="Grujic M."/>
            <person name="Henrissat B."/>
            <person name="Kuo A."/>
            <person name="Salamov A."/>
            <person name="Lipzen A."/>
            <person name="Labutti K."/>
            <person name="Barry K."/>
            <person name="Miao Y."/>
            <person name="Rahimi M.J."/>
            <person name="Shen Q."/>
            <person name="Grigoriev I.V."/>
            <person name="Kubicek C.P."/>
            <person name="Druzhinina I.S."/>
        </authorList>
    </citation>
    <scope>NUCLEOTIDE SEQUENCE [LARGE SCALE GENOMIC DNA]</scope>
    <source>
        <strain evidence="6 7">CBS 433.97</strain>
    </source>
</reference>
<evidence type="ECO:0000256" key="4">
    <source>
        <dbReference type="SAM" id="SignalP"/>
    </source>
</evidence>
<dbReference type="OrthoDB" id="4890409at2759"/>
<feature type="domain" description="LysM" evidence="5">
    <location>
        <begin position="217"/>
        <end position="263"/>
    </location>
</feature>
<protein>
    <submittedName>
        <fullName evidence="6">Carbohydrate-binding module family 50 protein</fullName>
    </submittedName>
</protein>
<dbReference type="SMART" id="SM00257">
    <property type="entry name" value="LysM"/>
    <property type="match status" value="2"/>
</dbReference>
<dbReference type="InterPro" id="IPR036779">
    <property type="entry name" value="LysM_dom_sf"/>
</dbReference>
<feature type="signal peptide" evidence="4">
    <location>
        <begin position="1"/>
        <end position="19"/>
    </location>
</feature>
<dbReference type="PANTHER" id="PTHR34997:SF1">
    <property type="entry name" value="PEPTIDOGLYCAN-BINDING LYSIN DOMAIN"/>
    <property type="match status" value="1"/>
</dbReference>
<comment type="similarity">
    <text evidence="3">Belongs to the secreted LysM effector family.</text>
</comment>
<keyword evidence="7" id="KW-1185">Reference proteome</keyword>
<keyword evidence="1" id="KW-0147">Chitin-binding</keyword>
<name>A0A2T3ZC83_TRIA4</name>
<dbReference type="Pfam" id="PF01476">
    <property type="entry name" value="LysM"/>
    <property type="match status" value="1"/>
</dbReference>